<dbReference type="Pfam" id="PF17428">
    <property type="entry name" value="DUF5412"/>
    <property type="match status" value="1"/>
</dbReference>
<sequence length="136" mass="15519">MRTKAEAERNKEKKKIYKNILIMFGAVGLLFVGLIGYGVYWAFFDMNRLPTGDYLAEETSPDGNYTLKAYVADGGATTSYTIRGELVFNQKRKKAKNVYWNSKEDNADIKWIDSDTVVISGHSLDVPNDKFDFRNQ</sequence>
<keyword evidence="1" id="KW-0812">Transmembrane</keyword>
<reference evidence="2 3" key="1">
    <citation type="submission" date="2018-11" db="EMBL/GenBank/DDBJ databases">
        <authorList>
            <person name="Criscuolo A."/>
        </authorList>
    </citation>
    <scope>NUCLEOTIDE SEQUENCE [LARGE SCALE GENOMIC DNA]</scope>
    <source>
        <strain evidence="2">ATB-66</strain>
    </source>
</reference>
<dbReference type="EMBL" id="UXAV01000041">
    <property type="protein sequence ID" value="VDC28097.1"/>
    <property type="molecule type" value="Genomic_DNA"/>
</dbReference>
<name>A0A3P5X1C2_9BACL</name>
<gene>
    <name evidence="2" type="ORF">FILTAD_01718</name>
</gene>
<evidence type="ECO:0000313" key="2">
    <source>
        <dbReference type="EMBL" id="VDC28097.1"/>
    </source>
</evidence>
<dbReference type="Proteomes" id="UP000270468">
    <property type="component" value="Unassembled WGS sequence"/>
</dbReference>
<accession>A0A3P5X1C2</accession>
<organism evidence="2 3">
    <name type="scientific">Filibacter tadaridae</name>
    <dbReference type="NCBI Taxonomy" id="2483811"/>
    <lineage>
        <taxon>Bacteria</taxon>
        <taxon>Bacillati</taxon>
        <taxon>Bacillota</taxon>
        <taxon>Bacilli</taxon>
        <taxon>Bacillales</taxon>
        <taxon>Caryophanaceae</taxon>
        <taxon>Filibacter</taxon>
    </lineage>
</organism>
<protein>
    <recommendedName>
        <fullName evidence="4">DUF5412 domain-containing protein</fullName>
    </recommendedName>
</protein>
<dbReference type="InterPro" id="IPR035406">
    <property type="entry name" value="DUF5412"/>
</dbReference>
<feature type="transmembrane region" description="Helical" evidence="1">
    <location>
        <begin position="20"/>
        <end position="43"/>
    </location>
</feature>
<keyword evidence="1" id="KW-1133">Transmembrane helix</keyword>
<keyword evidence="3" id="KW-1185">Reference proteome</keyword>
<evidence type="ECO:0000256" key="1">
    <source>
        <dbReference type="SAM" id="Phobius"/>
    </source>
</evidence>
<evidence type="ECO:0000313" key="3">
    <source>
        <dbReference type="Proteomes" id="UP000270468"/>
    </source>
</evidence>
<keyword evidence="1" id="KW-0472">Membrane</keyword>
<dbReference type="AlphaFoldDB" id="A0A3P5X1C2"/>
<evidence type="ECO:0008006" key="4">
    <source>
        <dbReference type="Google" id="ProtNLM"/>
    </source>
</evidence>
<proteinExistence type="predicted"/>